<dbReference type="GO" id="GO:0046983">
    <property type="term" value="F:protein dimerization activity"/>
    <property type="evidence" value="ECO:0007669"/>
    <property type="project" value="InterPro"/>
</dbReference>
<dbReference type="Gene3D" id="3.40.1810.10">
    <property type="entry name" value="Transcription factor, MADS-box"/>
    <property type="match status" value="1"/>
</dbReference>
<dbReference type="SUPFAM" id="SSF55455">
    <property type="entry name" value="SRF-like"/>
    <property type="match status" value="1"/>
</dbReference>
<protein>
    <recommendedName>
        <fullName evidence="6">MADS-box domain-containing protein</fullName>
    </recommendedName>
</protein>
<comment type="caution">
    <text evidence="7">The sequence shown here is derived from an EMBL/GenBank/DDBJ whole genome shotgun (WGS) entry which is preliminary data.</text>
</comment>
<evidence type="ECO:0000256" key="4">
    <source>
        <dbReference type="ARBA" id="ARBA00023163"/>
    </source>
</evidence>
<gene>
    <name evidence="7" type="ORF">WJX81_008159</name>
</gene>
<feature type="domain" description="MADS-box" evidence="6">
    <location>
        <begin position="109"/>
        <end position="168"/>
    </location>
</feature>
<name>A0AAW1S7U4_9CHLO</name>
<keyword evidence="3" id="KW-0238">DNA-binding</keyword>
<evidence type="ECO:0000313" key="7">
    <source>
        <dbReference type="EMBL" id="KAK9842354.1"/>
    </source>
</evidence>
<dbReference type="InterPro" id="IPR002100">
    <property type="entry name" value="TF_MADSbox"/>
</dbReference>
<keyword evidence="8" id="KW-1185">Reference proteome</keyword>
<reference evidence="7 8" key="1">
    <citation type="journal article" date="2024" name="Nat. Commun.">
        <title>Phylogenomics reveals the evolutionary origins of lichenization in chlorophyte algae.</title>
        <authorList>
            <person name="Puginier C."/>
            <person name="Libourel C."/>
            <person name="Otte J."/>
            <person name="Skaloud P."/>
            <person name="Haon M."/>
            <person name="Grisel S."/>
            <person name="Petersen M."/>
            <person name="Berrin J.G."/>
            <person name="Delaux P.M."/>
            <person name="Dal Grande F."/>
            <person name="Keller J."/>
        </authorList>
    </citation>
    <scope>NUCLEOTIDE SEQUENCE [LARGE SCALE GENOMIC DNA]</scope>
    <source>
        <strain evidence="7 8">SAG 245.80</strain>
    </source>
</reference>
<evidence type="ECO:0000256" key="5">
    <source>
        <dbReference type="ARBA" id="ARBA00023242"/>
    </source>
</evidence>
<proteinExistence type="predicted"/>
<dbReference type="GO" id="GO:0005634">
    <property type="term" value="C:nucleus"/>
    <property type="evidence" value="ECO:0007669"/>
    <property type="project" value="UniProtKB-SubCell"/>
</dbReference>
<comment type="subcellular location">
    <subcellularLocation>
        <location evidence="1">Nucleus</location>
    </subcellularLocation>
</comment>
<organism evidence="7 8">
    <name type="scientific">Elliptochloris bilobata</name>
    <dbReference type="NCBI Taxonomy" id="381761"/>
    <lineage>
        <taxon>Eukaryota</taxon>
        <taxon>Viridiplantae</taxon>
        <taxon>Chlorophyta</taxon>
        <taxon>core chlorophytes</taxon>
        <taxon>Trebouxiophyceae</taxon>
        <taxon>Trebouxiophyceae incertae sedis</taxon>
        <taxon>Elliptochloris clade</taxon>
        <taxon>Elliptochloris</taxon>
    </lineage>
</organism>
<dbReference type="Proteomes" id="UP001445335">
    <property type="component" value="Unassembled WGS sequence"/>
</dbReference>
<accession>A0AAW1S7U4</accession>
<keyword evidence="5" id="KW-0539">Nucleus</keyword>
<evidence type="ECO:0000256" key="1">
    <source>
        <dbReference type="ARBA" id="ARBA00004123"/>
    </source>
</evidence>
<dbReference type="EMBL" id="JALJOU010000008">
    <property type="protein sequence ID" value="KAK9842354.1"/>
    <property type="molecule type" value="Genomic_DNA"/>
</dbReference>
<dbReference type="InterPro" id="IPR036879">
    <property type="entry name" value="TF_MADSbox_sf"/>
</dbReference>
<dbReference type="GO" id="GO:0003677">
    <property type="term" value="F:DNA binding"/>
    <property type="evidence" value="ECO:0007669"/>
    <property type="project" value="UniProtKB-KW"/>
</dbReference>
<dbReference type="AlphaFoldDB" id="A0AAW1S7U4"/>
<sequence length="372" mass="37785">MADGAPEESLASKRAKLEAPLQEGILSIPGMAQLLAQAQAAGAYPQLAPGQPQGGEAGQPGEVDQQALHQQLQQLQYAAAQQTGLMEQVMPQQAALGGEAVSYATYRNKARRKATEKPVGTAQIRQSFAKRKRGLTQKAYQLHKIADAKVFMFCISEKGESWAYATPGFGEALVPDHLRSMRVMGTGTMDAAQAVTEVMPHPPGAEADPDNRSMFATAMSQAENGGAPGPMAMAPWPKRDVALQVTGQPEVDPPADEIGYAPLLPASVLPQPGARLNFIADAVIADAAFSQAMLASAAAAAAAAAAADAPGTQGAPGEAHAAAAPVTMGLLAGDVAASTALGTPVAAPADGAPAIGVPTLIQPPGEGPGGIS</sequence>
<dbReference type="PROSITE" id="PS50066">
    <property type="entry name" value="MADS_BOX_2"/>
    <property type="match status" value="1"/>
</dbReference>
<keyword evidence="2" id="KW-0805">Transcription regulation</keyword>
<keyword evidence="4" id="KW-0804">Transcription</keyword>
<evidence type="ECO:0000259" key="6">
    <source>
        <dbReference type="PROSITE" id="PS50066"/>
    </source>
</evidence>
<evidence type="ECO:0000256" key="3">
    <source>
        <dbReference type="ARBA" id="ARBA00023125"/>
    </source>
</evidence>
<evidence type="ECO:0000313" key="8">
    <source>
        <dbReference type="Proteomes" id="UP001445335"/>
    </source>
</evidence>
<evidence type="ECO:0000256" key="2">
    <source>
        <dbReference type="ARBA" id="ARBA00023015"/>
    </source>
</evidence>